<dbReference type="Pfam" id="PF22881">
    <property type="entry name" value="FilE_C"/>
    <property type="match status" value="1"/>
</dbReference>
<dbReference type="InterPro" id="IPR055226">
    <property type="entry name" value="FilE_C"/>
</dbReference>
<reference evidence="4 5" key="1">
    <citation type="submission" date="2017-02" db="EMBL/GenBank/DDBJ databases">
        <title>Acinetobacter sp. ANC 4945, whole genome shotgun sequencing project.</title>
        <authorList>
            <person name="Radolfova-Krizova L."/>
            <person name="Al Atrouni A."/>
            <person name="Nemec A."/>
        </authorList>
    </citation>
    <scope>NUCLEOTIDE SEQUENCE [LARGE SCALE GENOMIC DNA]</scope>
    <source>
        <strain evidence="4 5">ANC 4945</strain>
    </source>
</reference>
<dbReference type="NCBIfam" id="NF033645">
    <property type="entry name" value="pilus_FilE"/>
    <property type="match status" value="1"/>
</dbReference>
<feature type="compositionally biased region" description="Low complexity" evidence="1">
    <location>
        <begin position="77"/>
        <end position="92"/>
    </location>
</feature>
<dbReference type="EMBL" id="MVKX01000009">
    <property type="protein sequence ID" value="OOV80592.1"/>
    <property type="molecule type" value="Genomic_DNA"/>
</dbReference>
<dbReference type="InterPro" id="IPR049782">
    <property type="entry name" value="FilE-like"/>
</dbReference>
<protein>
    <recommendedName>
        <fullName evidence="3">FilE C-terminal domain-containing protein</fullName>
    </recommendedName>
</protein>
<feature type="region of interest" description="Disordered" evidence="1">
    <location>
        <begin position="64"/>
        <end position="96"/>
    </location>
</feature>
<evidence type="ECO:0000256" key="2">
    <source>
        <dbReference type="SAM" id="SignalP"/>
    </source>
</evidence>
<feature type="signal peptide" evidence="2">
    <location>
        <begin position="1"/>
        <end position="23"/>
    </location>
</feature>
<dbReference type="Proteomes" id="UP000191160">
    <property type="component" value="Unassembled WGS sequence"/>
</dbReference>
<sequence>MKRILFIKTLLALSVVQVSYANAGAFHTIIGPDGRPMVVQVQEKPAKKSKESPTVKTINSQPVQQITQPSVSISPSQTKTPMTRQTTPTAQTVESLKSQRLSVREPEKRDEIKAVTVDKIKNVSGDKVPKSEKSVQASDTSAKVLPSTTWTEKLQQSELTQPRETYGTKVLAEKDKPVVEKKLLTEKVVSTDQSVQTSGENLENNPSKQLTKAKQEQGFSTMAGEKYVKNEYLEDKEFNLEGKKRFYTMPEGVIDSKMGQTRMQTIEREKGVSRSVIDNLFKRNQPEDTGPITLATSYYRVSQADTIQGLGQQCFSNKKMKKAKELDLAQDINLWPRAPLSDEFDYEVVKLKSPLQNIRIHSFASKVQNPTFYWPFAVFLDKNGCVMEGAGGFKNNQGEADHLYHEKIEGVIQVPKGSQYLFLTPLATAIDVDGRVLTNQGQLKLTAIR</sequence>
<feature type="compositionally biased region" description="Polar residues" evidence="1">
    <location>
        <begin position="64"/>
        <end position="76"/>
    </location>
</feature>
<accession>A0A1T1GSI8</accession>
<feature type="region of interest" description="Disordered" evidence="1">
    <location>
        <begin position="192"/>
        <end position="217"/>
    </location>
</feature>
<proteinExistence type="predicted"/>
<evidence type="ECO:0000313" key="5">
    <source>
        <dbReference type="Proteomes" id="UP000191160"/>
    </source>
</evidence>
<evidence type="ECO:0000259" key="3">
    <source>
        <dbReference type="Pfam" id="PF22881"/>
    </source>
</evidence>
<keyword evidence="2" id="KW-0732">Signal</keyword>
<gene>
    <name evidence="4" type="ORF">B1202_13805</name>
</gene>
<organism evidence="4 5">
    <name type="scientific">Acinetobacter amyesii</name>
    <dbReference type="NCBI Taxonomy" id="2942470"/>
    <lineage>
        <taxon>Bacteria</taxon>
        <taxon>Pseudomonadati</taxon>
        <taxon>Pseudomonadota</taxon>
        <taxon>Gammaproteobacteria</taxon>
        <taxon>Moraxellales</taxon>
        <taxon>Moraxellaceae</taxon>
        <taxon>Acinetobacter</taxon>
    </lineage>
</organism>
<feature type="chain" id="PRO_5012323312" description="FilE C-terminal domain-containing protein" evidence="2">
    <location>
        <begin position="24"/>
        <end position="449"/>
    </location>
</feature>
<dbReference type="AlphaFoldDB" id="A0A1T1GSI8"/>
<comment type="caution">
    <text evidence="4">The sequence shown here is derived from an EMBL/GenBank/DDBJ whole genome shotgun (WGS) entry which is preliminary data.</text>
</comment>
<evidence type="ECO:0000313" key="4">
    <source>
        <dbReference type="EMBL" id="OOV80592.1"/>
    </source>
</evidence>
<dbReference type="RefSeq" id="WP_078191185.1">
    <property type="nucleotide sequence ID" value="NZ_JAMCOZ010000001.1"/>
</dbReference>
<feature type="domain" description="FilE C-terminal" evidence="3">
    <location>
        <begin position="286"/>
        <end position="449"/>
    </location>
</feature>
<name>A0A1T1GSI8_9GAMM</name>
<evidence type="ECO:0000256" key="1">
    <source>
        <dbReference type="SAM" id="MobiDB-lite"/>
    </source>
</evidence>
<keyword evidence="5" id="KW-1185">Reference proteome</keyword>